<reference evidence="3" key="1">
    <citation type="journal article" date="2019" name="Int. J. Syst. Evol. Microbiol.">
        <title>The Global Catalogue of Microorganisms (GCM) 10K type strain sequencing project: providing services to taxonomists for standard genome sequencing and annotation.</title>
        <authorList>
            <consortium name="The Broad Institute Genomics Platform"/>
            <consortium name="The Broad Institute Genome Sequencing Center for Infectious Disease"/>
            <person name="Wu L."/>
            <person name="Ma J."/>
        </authorList>
    </citation>
    <scope>NUCLEOTIDE SEQUENCE [LARGE SCALE GENOMIC DNA]</scope>
    <source>
        <strain evidence="3">CCUG 43117</strain>
    </source>
</reference>
<accession>A0ABW0P6V1</accession>
<organism evidence="2 3">
    <name type="scientific">Bosea massiliensis</name>
    <dbReference type="NCBI Taxonomy" id="151419"/>
    <lineage>
        <taxon>Bacteria</taxon>
        <taxon>Pseudomonadati</taxon>
        <taxon>Pseudomonadota</taxon>
        <taxon>Alphaproteobacteria</taxon>
        <taxon>Hyphomicrobiales</taxon>
        <taxon>Boseaceae</taxon>
        <taxon>Bosea</taxon>
    </lineage>
</organism>
<comment type="caution">
    <text evidence="2">The sequence shown here is derived from an EMBL/GenBank/DDBJ whole genome shotgun (WGS) entry which is preliminary data.</text>
</comment>
<evidence type="ECO:0000313" key="2">
    <source>
        <dbReference type="EMBL" id="MFC5507548.1"/>
    </source>
</evidence>
<proteinExistence type="predicted"/>
<keyword evidence="2" id="KW-0378">Hydrolase</keyword>
<keyword evidence="3" id="KW-1185">Reference proteome</keyword>
<dbReference type="GO" id="GO:0016787">
    <property type="term" value="F:hydrolase activity"/>
    <property type="evidence" value="ECO:0007669"/>
    <property type="project" value="UniProtKB-KW"/>
</dbReference>
<dbReference type="RefSeq" id="WP_377817481.1">
    <property type="nucleotide sequence ID" value="NZ_JBHSLU010000063.1"/>
</dbReference>
<gene>
    <name evidence="2" type="ORF">ACFPN9_20100</name>
</gene>
<name>A0ABW0P6V1_9HYPH</name>
<dbReference type="CDD" id="cd00229">
    <property type="entry name" value="SGNH_hydrolase"/>
    <property type="match status" value="1"/>
</dbReference>
<dbReference type="Proteomes" id="UP001596060">
    <property type="component" value="Unassembled WGS sequence"/>
</dbReference>
<dbReference type="InterPro" id="IPR013830">
    <property type="entry name" value="SGNH_hydro"/>
</dbReference>
<feature type="domain" description="SGNH hydrolase-type esterase" evidence="1">
    <location>
        <begin position="73"/>
        <end position="215"/>
    </location>
</feature>
<dbReference type="InterPro" id="IPR036514">
    <property type="entry name" value="SGNH_hydro_sf"/>
</dbReference>
<dbReference type="Gene3D" id="3.40.50.1110">
    <property type="entry name" value="SGNH hydrolase"/>
    <property type="match status" value="1"/>
</dbReference>
<dbReference type="EMBL" id="JBHSLU010000063">
    <property type="protein sequence ID" value="MFC5507548.1"/>
    <property type="molecule type" value="Genomic_DNA"/>
</dbReference>
<sequence length="241" mass="26178">MTAYKSIYGQALRLLCLVAFMAIGLSIFAQDAQKPWSTLVSERKQEIDRDLLHLRGKTIIIGDSHASYLASTANTCATPAVNAGVHGATSKRYLELIETLKVAEKAKTAVVSIGTNDIFRKRAISAADFRANAERIIRSALRLSNHVIVSAIPPISRASSDLFDDEKGFAFSSLLRAECERHADCTYSEPHRIHRDAERPGAGVGNYLAPDGIHLADYTALSAQLGICPTHRTAESGIKSE</sequence>
<dbReference type="Pfam" id="PF13472">
    <property type="entry name" value="Lipase_GDSL_2"/>
    <property type="match status" value="1"/>
</dbReference>
<evidence type="ECO:0000313" key="3">
    <source>
        <dbReference type="Proteomes" id="UP001596060"/>
    </source>
</evidence>
<evidence type="ECO:0000259" key="1">
    <source>
        <dbReference type="Pfam" id="PF13472"/>
    </source>
</evidence>
<dbReference type="SUPFAM" id="SSF52266">
    <property type="entry name" value="SGNH hydrolase"/>
    <property type="match status" value="1"/>
</dbReference>
<protein>
    <submittedName>
        <fullName evidence="2">SGNH/GDSL hydrolase family protein</fullName>
    </submittedName>
</protein>